<sequence length="74" mass="8536">MDNPLIAQPNFVVLRRKEGKGPIYKVTICKRTLNVIGEEVFGGIPDEWSVQDFFDLMDEGKRFFNTEKWDGVEA</sequence>
<evidence type="ECO:0000313" key="2">
    <source>
        <dbReference type="Proteomes" id="UP001527181"/>
    </source>
</evidence>
<proteinExistence type="predicted"/>
<evidence type="ECO:0000313" key="1">
    <source>
        <dbReference type="EMBL" id="MCY9759162.1"/>
    </source>
</evidence>
<reference evidence="1 2" key="1">
    <citation type="submission" date="2022-05" db="EMBL/GenBank/DDBJ databases">
        <title>Genome Sequencing of Bee-Associated Microbes.</title>
        <authorList>
            <person name="Dunlap C."/>
        </authorList>
    </citation>
    <scope>NUCLEOTIDE SEQUENCE [LARGE SCALE GENOMIC DNA]</scope>
    <source>
        <strain evidence="1 2">NRRL B-04010</strain>
    </source>
</reference>
<organism evidence="1 2">
    <name type="scientific">Paenibacillus alvei</name>
    <name type="common">Bacillus alvei</name>
    <dbReference type="NCBI Taxonomy" id="44250"/>
    <lineage>
        <taxon>Bacteria</taxon>
        <taxon>Bacillati</taxon>
        <taxon>Bacillota</taxon>
        <taxon>Bacilli</taxon>
        <taxon>Bacillales</taxon>
        <taxon>Paenibacillaceae</taxon>
        <taxon>Paenibacillus</taxon>
    </lineage>
</organism>
<name>A0ABT4GRU4_PAEAL</name>
<dbReference type="EMBL" id="JAMDNP010000002">
    <property type="protein sequence ID" value="MCY9759162.1"/>
    <property type="molecule type" value="Genomic_DNA"/>
</dbReference>
<protein>
    <submittedName>
        <fullName evidence="1">Uncharacterized protein</fullName>
    </submittedName>
</protein>
<keyword evidence="2" id="KW-1185">Reference proteome</keyword>
<accession>A0ABT4GRU4</accession>
<gene>
    <name evidence="1" type="ORF">M5X12_01105</name>
</gene>
<comment type="caution">
    <text evidence="1">The sequence shown here is derived from an EMBL/GenBank/DDBJ whole genome shotgun (WGS) entry which is preliminary data.</text>
</comment>
<dbReference type="RefSeq" id="WP_268598298.1">
    <property type="nucleotide sequence ID" value="NZ_JAMDNL010000064.1"/>
</dbReference>
<dbReference type="Proteomes" id="UP001527181">
    <property type="component" value="Unassembled WGS sequence"/>
</dbReference>